<dbReference type="OrthoDB" id="7684399at2"/>
<dbReference type="SUPFAM" id="SSF48452">
    <property type="entry name" value="TPR-like"/>
    <property type="match status" value="1"/>
</dbReference>
<dbReference type="Proteomes" id="UP000198885">
    <property type="component" value="Unassembled WGS sequence"/>
</dbReference>
<keyword evidence="2" id="KW-1185">Reference proteome</keyword>
<evidence type="ECO:0008006" key="3">
    <source>
        <dbReference type="Google" id="ProtNLM"/>
    </source>
</evidence>
<evidence type="ECO:0000313" key="2">
    <source>
        <dbReference type="Proteomes" id="UP000198885"/>
    </source>
</evidence>
<dbReference type="STRING" id="641238.SAMN04490244_11058"/>
<gene>
    <name evidence="1" type="ORF">SAMN04490244_11058</name>
</gene>
<accession>A0A1H9WC20</accession>
<sequence>MPLLAALALSAGGTAAQEVLTPDEMRSAALGATAAGAPETALTLSDALLARDPDDATALLLRARALRDLGRADAARRAAAEAWAAAESDAERYRAAMVRAQALATDGAWTRAQIWLRRAAQLAPDARSRKVAERDYGYVRARNPLGVQLTFDVAPTNNVNGGSSESEAVLRVFGDDFRVGLRGASRAISGMRYGAGANLTYRLDSDARSRTNVALSVYHETYTISEDSKERLREDARDLQFDDDALPPEIVEGSDFAYSVLTAGIERRFFLREGGGLYETGLTLGQNWYGGDPLSRFVRLRGGKTFQLDGTARASVGVTLEYQDRQDVDDATPLRLGVELQRRAPVRGGGAITLGADLRRSLSDRASFDYVEAALSADWRLGEPVMGSVVTLSSEGRLREFDSSPYRAGGRSDTSLTLGAELFFPDIDAYGFAPLVEVEALKRESNIDLYDTETVNLRLGFRSVF</sequence>
<organism evidence="1 2">
    <name type="scientific">Tranquillimonas rosea</name>
    <dbReference type="NCBI Taxonomy" id="641238"/>
    <lineage>
        <taxon>Bacteria</taxon>
        <taxon>Pseudomonadati</taxon>
        <taxon>Pseudomonadota</taxon>
        <taxon>Alphaproteobacteria</taxon>
        <taxon>Rhodobacterales</taxon>
        <taxon>Roseobacteraceae</taxon>
        <taxon>Tranquillimonas</taxon>
    </lineage>
</organism>
<name>A0A1H9WC20_9RHOB</name>
<dbReference type="AlphaFoldDB" id="A0A1H9WC20"/>
<evidence type="ECO:0000313" key="1">
    <source>
        <dbReference type="EMBL" id="SES31502.1"/>
    </source>
</evidence>
<dbReference type="EMBL" id="FOGU01000010">
    <property type="protein sequence ID" value="SES31502.1"/>
    <property type="molecule type" value="Genomic_DNA"/>
</dbReference>
<proteinExistence type="predicted"/>
<dbReference type="InterPro" id="IPR011990">
    <property type="entry name" value="TPR-like_helical_dom_sf"/>
</dbReference>
<protein>
    <recommendedName>
        <fullName evidence="3">Tetratricopeptide repeat-containing protein</fullName>
    </recommendedName>
</protein>
<dbReference type="RefSeq" id="WP_092695362.1">
    <property type="nucleotide sequence ID" value="NZ_FOGU01000010.1"/>
</dbReference>
<dbReference type="Gene3D" id="1.25.40.10">
    <property type="entry name" value="Tetratricopeptide repeat domain"/>
    <property type="match status" value="1"/>
</dbReference>
<reference evidence="1 2" key="1">
    <citation type="submission" date="2016-10" db="EMBL/GenBank/DDBJ databases">
        <authorList>
            <person name="de Groot N.N."/>
        </authorList>
    </citation>
    <scope>NUCLEOTIDE SEQUENCE [LARGE SCALE GENOMIC DNA]</scope>
    <source>
        <strain evidence="1 2">DSM 23042</strain>
    </source>
</reference>